<organism evidence="1">
    <name type="scientific">Octopus bimaculoides</name>
    <name type="common">California two-spotted octopus</name>
    <dbReference type="NCBI Taxonomy" id="37653"/>
    <lineage>
        <taxon>Eukaryota</taxon>
        <taxon>Metazoa</taxon>
        <taxon>Spiralia</taxon>
        <taxon>Lophotrochozoa</taxon>
        <taxon>Mollusca</taxon>
        <taxon>Cephalopoda</taxon>
        <taxon>Coleoidea</taxon>
        <taxon>Octopodiformes</taxon>
        <taxon>Octopoda</taxon>
        <taxon>Incirrata</taxon>
        <taxon>Octopodidae</taxon>
        <taxon>Octopus</taxon>
    </lineage>
</organism>
<reference evidence="1" key="1">
    <citation type="submission" date="2015-07" db="EMBL/GenBank/DDBJ databases">
        <title>MeaNS - Measles Nucleotide Surveillance Program.</title>
        <authorList>
            <person name="Tran T."/>
            <person name="Druce J."/>
        </authorList>
    </citation>
    <scope>NUCLEOTIDE SEQUENCE</scope>
    <source>
        <strain evidence="1">UCB-OBI-ISO-001</strain>
        <tissue evidence="1">Gonad</tissue>
    </source>
</reference>
<sequence>MPTAILTQHHSLCHFHTFVTFFQHPHFRLLLYRVEEIVSQPHMESTLLKPCEWLW</sequence>
<evidence type="ECO:0000313" key="1">
    <source>
        <dbReference type="EMBL" id="KOF62850.1"/>
    </source>
</evidence>
<accession>A0A0L8FGQ5</accession>
<gene>
    <name evidence="1" type="ORF">OCBIM_22021548mg</name>
</gene>
<protein>
    <submittedName>
        <fullName evidence="1">Uncharacterized protein</fullName>
    </submittedName>
</protein>
<dbReference type="AlphaFoldDB" id="A0A0L8FGQ5"/>
<dbReference type="EMBL" id="KQ432227">
    <property type="protein sequence ID" value="KOF62850.1"/>
    <property type="molecule type" value="Genomic_DNA"/>
</dbReference>
<name>A0A0L8FGQ5_OCTBM</name>
<proteinExistence type="predicted"/>